<proteinExistence type="predicted"/>
<dbReference type="Proteomes" id="UP000266841">
    <property type="component" value="Unassembled WGS sequence"/>
</dbReference>
<keyword evidence="2" id="KW-1185">Reference proteome</keyword>
<sequence length="114" mass="12614">MVGTRPCRLLVEEFQAQEENDTPQGFRGHHQLYRSVSANAPEEQSVGGHGFFGELEAFRHKAEFVFETIRGWDLPIVFVLSTIVTASVRNKNLPFLSNSTAAVGTLGALYSFAL</sequence>
<reference evidence="1 2" key="1">
    <citation type="journal article" date="2012" name="Genome Biol.">
        <title>Genome and low-iron response of an oceanic diatom adapted to chronic iron limitation.</title>
        <authorList>
            <person name="Lommer M."/>
            <person name="Specht M."/>
            <person name="Roy A.S."/>
            <person name="Kraemer L."/>
            <person name="Andreson R."/>
            <person name="Gutowska M.A."/>
            <person name="Wolf J."/>
            <person name="Bergner S.V."/>
            <person name="Schilhabel M.B."/>
            <person name="Klostermeier U.C."/>
            <person name="Beiko R.G."/>
            <person name="Rosenstiel P."/>
            <person name="Hippler M."/>
            <person name="Laroche J."/>
        </authorList>
    </citation>
    <scope>NUCLEOTIDE SEQUENCE [LARGE SCALE GENOMIC DNA]</scope>
    <source>
        <strain evidence="1 2">CCMP1005</strain>
    </source>
</reference>
<name>K0TAG7_THAOC</name>
<protein>
    <submittedName>
        <fullName evidence="1">Uncharacterized protein</fullName>
    </submittedName>
</protein>
<dbReference type="AlphaFoldDB" id="K0TAG7"/>
<evidence type="ECO:0000313" key="2">
    <source>
        <dbReference type="Proteomes" id="UP000266841"/>
    </source>
</evidence>
<evidence type="ECO:0000313" key="1">
    <source>
        <dbReference type="EMBL" id="EJK70421.1"/>
    </source>
</evidence>
<feature type="non-terminal residue" evidence="1">
    <location>
        <position position="114"/>
    </location>
</feature>
<comment type="caution">
    <text evidence="1">The sequence shown here is derived from an EMBL/GenBank/DDBJ whole genome shotgun (WGS) entry which is preliminary data.</text>
</comment>
<gene>
    <name evidence="1" type="ORF">THAOC_08222</name>
</gene>
<accession>K0TAG7</accession>
<dbReference type="EMBL" id="AGNL01008564">
    <property type="protein sequence ID" value="EJK70421.1"/>
    <property type="molecule type" value="Genomic_DNA"/>
</dbReference>
<organism evidence="1 2">
    <name type="scientific">Thalassiosira oceanica</name>
    <name type="common">Marine diatom</name>
    <dbReference type="NCBI Taxonomy" id="159749"/>
    <lineage>
        <taxon>Eukaryota</taxon>
        <taxon>Sar</taxon>
        <taxon>Stramenopiles</taxon>
        <taxon>Ochrophyta</taxon>
        <taxon>Bacillariophyta</taxon>
        <taxon>Coscinodiscophyceae</taxon>
        <taxon>Thalassiosirophycidae</taxon>
        <taxon>Thalassiosirales</taxon>
        <taxon>Thalassiosiraceae</taxon>
        <taxon>Thalassiosira</taxon>
    </lineage>
</organism>